<evidence type="ECO:0000313" key="5">
    <source>
        <dbReference type="EMBL" id="KIW04725.1"/>
    </source>
</evidence>
<dbReference type="InterPro" id="IPR050375">
    <property type="entry name" value="MFS_TsgA-like"/>
</dbReference>
<dbReference type="PANTHER" id="PTHR43702">
    <property type="entry name" value="L-FUCOSE-PROTON SYMPORTER"/>
    <property type="match status" value="1"/>
</dbReference>
<protein>
    <recommendedName>
        <fullName evidence="4">Major facilitator superfamily (MFS) profile domain-containing protein</fullName>
    </recommendedName>
</protein>
<evidence type="ECO:0000313" key="6">
    <source>
        <dbReference type="Proteomes" id="UP000053259"/>
    </source>
</evidence>
<organism evidence="5 6">
    <name type="scientific">Verruconis gallopava</name>
    <dbReference type="NCBI Taxonomy" id="253628"/>
    <lineage>
        <taxon>Eukaryota</taxon>
        <taxon>Fungi</taxon>
        <taxon>Dikarya</taxon>
        <taxon>Ascomycota</taxon>
        <taxon>Pezizomycotina</taxon>
        <taxon>Dothideomycetes</taxon>
        <taxon>Pleosporomycetidae</taxon>
        <taxon>Venturiales</taxon>
        <taxon>Sympoventuriaceae</taxon>
        <taxon>Verruconis</taxon>
    </lineage>
</organism>
<dbReference type="SUPFAM" id="SSF103473">
    <property type="entry name" value="MFS general substrate transporter"/>
    <property type="match status" value="1"/>
</dbReference>
<keyword evidence="6" id="KW-1185">Reference proteome</keyword>
<feature type="transmembrane region" description="Helical" evidence="3">
    <location>
        <begin position="380"/>
        <end position="403"/>
    </location>
</feature>
<dbReference type="PROSITE" id="PS50850">
    <property type="entry name" value="MFS"/>
    <property type="match status" value="1"/>
</dbReference>
<dbReference type="PANTHER" id="PTHR43702:SF5">
    <property type="entry name" value="MAJOR FACILITATOR SUPERFAMILY (MFS) PROFILE DOMAIN-CONTAINING PROTEIN"/>
    <property type="match status" value="1"/>
</dbReference>
<dbReference type="VEuPathDB" id="FungiDB:PV09_04457"/>
<dbReference type="InterPro" id="IPR011701">
    <property type="entry name" value="MFS"/>
</dbReference>
<dbReference type="GO" id="GO:0022857">
    <property type="term" value="F:transmembrane transporter activity"/>
    <property type="evidence" value="ECO:0007669"/>
    <property type="project" value="InterPro"/>
</dbReference>
<keyword evidence="3" id="KW-0812">Transmembrane</keyword>
<keyword evidence="3" id="KW-1133">Transmembrane helix</keyword>
<dbReference type="Pfam" id="PF07690">
    <property type="entry name" value="MFS_1"/>
    <property type="match status" value="1"/>
</dbReference>
<feature type="transmembrane region" description="Helical" evidence="3">
    <location>
        <begin position="127"/>
        <end position="145"/>
    </location>
</feature>
<feature type="transmembrane region" description="Helical" evidence="3">
    <location>
        <begin position="443"/>
        <end position="465"/>
    </location>
</feature>
<dbReference type="InParanoid" id="A0A0D2AE34"/>
<keyword evidence="2" id="KW-1003">Cell membrane</keyword>
<feature type="transmembrane region" description="Helical" evidence="3">
    <location>
        <begin position="99"/>
        <end position="120"/>
    </location>
</feature>
<feature type="transmembrane region" description="Helical" evidence="3">
    <location>
        <begin position="190"/>
        <end position="213"/>
    </location>
</feature>
<gene>
    <name evidence="5" type="ORF">PV09_04457</name>
</gene>
<evidence type="ECO:0000256" key="3">
    <source>
        <dbReference type="SAM" id="Phobius"/>
    </source>
</evidence>
<feature type="transmembrane region" description="Helical" evidence="3">
    <location>
        <begin position="415"/>
        <end position="437"/>
    </location>
</feature>
<feature type="transmembrane region" description="Helical" evidence="3">
    <location>
        <begin position="281"/>
        <end position="303"/>
    </location>
</feature>
<feature type="transmembrane region" description="Helical" evidence="3">
    <location>
        <begin position="225"/>
        <end position="247"/>
    </location>
</feature>
<feature type="transmembrane region" description="Helical" evidence="3">
    <location>
        <begin position="351"/>
        <end position="368"/>
    </location>
</feature>
<dbReference type="STRING" id="253628.A0A0D2AE34"/>
<keyword evidence="3" id="KW-0472">Membrane</keyword>
<name>A0A0D2AE34_9PEZI</name>
<comment type="subcellular location">
    <subcellularLocation>
        <location evidence="1">Cell inner membrane</location>
        <topology evidence="1">Multi-pass membrane protein</topology>
    </subcellularLocation>
</comment>
<dbReference type="EMBL" id="KN847540">
    <property type="protein sequence ID" value="KIW04725.1"/>
    <property type="molecule type" value="Genomic_DNA"/>
</dbReference>
<dbReference type="Gene3D" id="1.20.1250.20">
    <property type="entry name" value="MFS general substrate transporter like domains"/>
    <property type="match status" value="2"/>
</dbReference>
<feature type="transmembrane region" description="Helical" evidence="3">
    <location>
        <begin position="59"/>
        <end position="79"/>
    </location>
</feature>
<dbReference type="InterPro" id="IPR036259">
    <property type="entry name" value="MFS_trans_sf"/>
</dbReference>
<evidence type="ECO:0000256" key="1">
    <source>
        <dbReference type="ARBA" id="ARBA00004429"/>
    </source>
</evidence>
<feature type="domain" description="Major facilitator superfamily (MFS) profile" evidence="4">
    <location>
        <begin position="61"/>
        <end position="468"/>
    </location>
</feature>
<dbReference type="RefSeq" id="XP_016214594.1">
    <property type="nucleotide sequence ID" value="XM_016357802.1"/>
</dbReference>
<reference evidence="5 6" key="1">
    <citation type="submission" date="2015-01" db="EMBL/GenBank/DDBJ databases">
        <title>The Genome Sequence of Ochroconis gallopava CBS43764.</title>
        <authorList>
            <consortium name="The Broad Institute Genomics Platform"/>
            <person name="Cuomo C."/>
            <person name="de Hoog S."/>
            <person name="Gorbushina A."/>
            <person name="Stielow B."/>
            <person name="Teixiera M."/>
            <person name="Abouelleil A."/>
            <person name="Chapman S.B."/>
            <person name="Priest M."/>
            <person name="Young S.K."/>
            <person name="Wortman J."/>
            <person name="Nusbaum C."/>
            <person name="Birren B."/>
        </authorList>
    </citation>
    <scope>NUCLEOTIDE SEQUENCE [LARGE SCALE GENOMIC DNA]</scope>
    <source>
        <strain evidence="5 6">CBS 43764</strain>
    </source>
</reference>
<dbReference type="GeneID" id="27312430"/>
<proteinExistence type="predicted"/>
<dbReference type="OrthoDB" id="546893at2759"/>
<dbReference type="InterPro" id="IPR020846">
    <property type="entry name" value="MFS_dom"/>
</dbReference>
<dbReference type="Proteomes" id="UP000053259">
    <property type="component" value="Unassembled WGS sequence"/>
</dbReference>
<dbReference type="AlphaFoldDB" id="A0A0D2AE34"/>
<evidence type="ECO:0000259" key="4">
    <source>
        <dbReference type="PROSITE" id="PS50850"/>
    </source>
</evidence>
<dbReference type="HOGENOM" id="CLU_028452_3_1_1"/>
<sequence>MGISFFGLNGSQEPSIDEIHKQQERRPSAVEALSVSRKRKSVADKTITGASQITTRQSIIPVTLVTILFFLWGFAYGLLDVLNSRFQVALDITKGQSSGLQASYFGAYFLGPLTYSGWFVRRFGYRYTFILGLLIYCVGALMFWPSAVKRSFPGFCGSMFIVGSGLSTLETSANPYIAVCGPPRWSEFRLELSQSFQAVGSVVAPVLASYVIFKNVGTDGKSLSAVQYVYLGIACFVALLAVVFYFAPLPEITDADMADQAEMTTAATGYEDKPLRKQYTLFFGVAAQFSYVGAQVAIASYFINYFEQARPDLSTIEAQHKGANFYAIAQALFAIGRFSAAALMYVTKPRYILLAYQTLIMVFIAAAIGTNTGGATSANWGGIAMLMIVLFFESCIFPTIFTLSLRGLGRHTKRGASFLVSSVCGGAVVPAILGNVADKTGTRIAMVVPLSFFVIAWAFPIYLNIYKGKELDAYRDSHVGIEGTTADPDSRIGSISGPAGRNAKDVEAAIHEVGHTKY</sequence>
<accession>A0A0D2AE34</accession>
<dbReference type="GO" id="GO:0005886">
    <property type="term" value="C:plasma membrane"/>
    <property type="evidence" value="ECO:0007669"/>
    <property type="project" value="UniProtKB-SubCell"/>
</dbReference>
<evidence type="ECO:0000256" key="2">
    <source>
        <dbReference type="ARBA" id="ARBA00022475"/>
    </source>
</evidence>